<protein>
    <submittedName>
        <fullName evidence="1">Uncharacterized protein</fullName>
    </submittedName>
</protein>
<proteinExistence type="predicted"/>
<keyword evidence="2" id="KW-1185">Reference proteome</keyword>
<dbReference type="RefSeq" id="WP_085052070.1">
    <property type="nucleotide sequence ID" value="NZ_LNQR01000055.1"/>
</dbReference>
<gene>
    <name evidence="1" type="ORF">ASN18_1447</name>
</gene>
<reference evidence="1 2" key="1">
    <citation type="submission" date="2015-11" db="EMBL/GenBank/DDBJ databases">
        <authorList>
            <person name="Lin W."/>
        </authorList>
    </citation>
    <scope>NUCLEOTIDE SEQUENCE [LARGE SCALE GENOMIC DNA]</scope>
    <source>
        <strain evidence="1 2">HCH-1</strain>
    </source>
</reference>
<accession>A0ABR5SFT5</accession>
<name>A0ABR5SFT5_9BACT</name>
<comment type="caution">
    <text evidence="1">The sequence shown here is derived from an EMBL/GenBank/DDBJ whole genome shotgun (WGS) entry which is preliminary data.</text>
</comment>
<dbReference type="Proteomes" id="UP000060487">
    <property type="component" value="Unassembled WGS sequence"/>
</dbReference>
<dbReference type="EMBL" id="LNQR01000055">
    <property type="protein sequence ID" value="KWT86915.1"/>
    <property type="molecule type" value="Genomic_DNA"/>
</dbReference>
<sequence length="172" mass="19513">MTKKIVPDEDILPLCEELIKAEINTIKDLSPELANMLANEYYRFIVIASPHIKHRLTGKITLSVIKEELLKDNLEFDVAESESKSAPEVELAAALAAVEAIAQFIGVLRGIDKNKDPIQYRSTVELITDYLKYDIPDAGDKLLLKRFFERAVKKSQKQVKEQIPDLIDYIDV</sequence>
<evidence type="ECO:0000313" key="2">
    <source>
        <dbReference type="Proteomes" id="UP000060487"/>
    </source>
</evidence>
<organism evidence="1 2">
    <name type="scientific">Candidatus Magnetominusculus xianensis</name>
    <dbReference type="NCBI Taxonomy" id="1748249"/>
    <lineage>
        <taxon>Bacteria</taxon>
        <taxon>Pseudomonadati</taxon>
        <taxon>Nitrospirota</taxon>
        <taxon>Nitrospiria</taxon>
        <taxon>Nitrospirales</taxon>
        <taxon>Nitrospiraceae</taxon>
        <taxon>Candidatus Magnetominusculus</taxon>
    </lineage>
</organism>
<evidence type="ECO:0000313" key="1">
    <source>
        <dbReference type="EMBL" id="KWT86915.1"/>
    </source>
</evidence>